<reference evidence="1" key="1">
    <citation type="submission" date="2018-02" db="EMBL/GenBank/DDBJ databases">
        <title>Rhizophora mucronata_Transcriptome.</title>
        <authorList>
            <person name="Meera S.P."/>
            <person name="Sreeshan A."/>
            <person name="Augustine A."/>
        </authorList>
    </citation>
    <scope>NUCLEOTIDE SEQUENCE</scope>
    <source>
        <tissue evidence="1">Leaf</tissue>
    </source>
</reference>
<evidence type="ECO:0000313" key="1">
    <source>
        <dbReference type="EMBL" id="MBX22478.1"/>
    </source>
</evidence>
<accession>A0A2P2LWY3</accession>
<protein>
    <submittedName>
        <fullName evidence="1">Actin-related protein 3 isoform X2</fullName>
    </submittedName>
</protein>
<dbReference type="EMBL" id="GGEC01041994">
    <property type="protein sequence ID" value="MBX22478.1"/>
    <property type="molecule type" value="Transcribed_RNA"/>
</dbReference>
<organism evidence="1">
    <name type="scientific">Rhizophora mucronata</name>
    <name type="common">Asiatic mangrove</name>
    <dbReference type="NCBI Taxonomy" id="61149"/>
    <lineage>
        <taxon>Eukaryota</taxon>
        <taxon>Viridiplantae</taxon>
        <taxon>Streptophyta</taxon>
        <taxon>Embryophyta</taxon>
        <taxon>Tracheophyta</taxon>
        <taxon>Spermatophyta</taxon>
        <taxon>Magnoliopsida</taxon>
        <taxon>eudicotyledons</taxon>
        <taxon>Gunneridae</taxon>
        <taxon>Pentapetalae</taxon>
        <taxon>rosids</taxon>
        <taxon>fabids</taxon>
        <taxon>Malpighiales</taxon>
        <taxon>Rhizophoraceae</taxon>
        <taxon>Rhizophora</taxon>
    </lineage>
</organism>
<sequence length="107" mass="12131">MSSPISNIYHNPCHLTLGCCVPSRKCKHRVDGDVEPRNIKRLKHDLTSVLATLRCSERAFSQKKVMILRIATQVIEYTLLPVSLHSIPIVHLTMFYRIAKIVYTAGS</sequence>
<proteinExistence type="predicted"/>
<name>A0A2P2LWY3_RHIMU</name>
<dbReference type="AlphaFoldDB" id="A0A2P2LWY3"/>